<dbReference type="EC" id="3.4.23.36" evidence="9"/>
<dbReference type="PANTHER" id="PTHR33695:SF1">
    <property type="entry name" value="LIPOPROTEIN SIGNAL PEPTIDASE"/>
    <property type="match status" value="1"/>
</dbReference>
<dbReference type="EMBL" id="DXCO01000037">
    <property type="protein sequence ID" value="HIY78581.1"/>
    <property type="molecule type" value="Genomic_DNA"/>
</dbReference>
<dbReference type="Pfam" id="PF01252">
    <property type="entry name" value="Peptidase_A8"/>
    <property type="match status" value="1"/>
</dbReference>
<evidence type="ECO:0000256" key="2">
    <source>
        <dbReference type="ARBA" id="ARBA00022475"/>
    </source>
</evidence>
<organism evidence="12 13">
    <name type="scientific">Candidatus Borkfalkia excrementavium</name>
    <dbReference type="NCBI Taxonomy" id="2838505"/>
    <lineage>
        <taxon>Bacteria</taxon>
        <taxon>Bacillati</taxon>
        <taxon>Bacillota</taxon>
        <taxon>Clostridia</taxon>
        <taxon>Christensenellales</taxon>
        <taxon>Christensenellaceae</taxon>
        <taxon>Candidatus Borkfalkia</taxon>
    </lineage>
</organism>
<reference evidence="12" key="1">
    <citation type="journal article" date="2021" name="PeerJ">
        <title>Extensive microbial diversity within the chicken gut microbiome revealed by metagenomics and culture.</title>
        <authorList>
            <person name="Gilroy R."/>
            <person name="Ravi A."/>
            <person name="Getino M."/>
            <person name="Pursley I."/>
            <person name="Horton D.L."/>
            <person name="Alikhan N.F."/>
            <person name="Baker D."/>
            <person name="Gharbi K."/>
            <person name="Hall N."/>
            <person name="Watson M."/>
            <person name="Adriaenssens E.M."/>
            <person name="Foster-Nyarko E."/>
            <person name="Jarju S."/>
            <person name="Secka A."/>
            <person name="Antonio M."/>
            <person name="Oren A."/>
            <person name="Chaudhuri R.R."/>
            <person name="La Ragione R."/>
            <person name="Hildebrand F."/>
            <person name="Pallen M.J."/>
        </authorList>
    </citation>
    <scope>NUCLEOTIDE SEQUENCE</scope>
    <source>
        <strain evidence="12">CHK199-9574</strain>
    </source>
</reference>
<evidence type="ECO:0000256" key="7">
    <source>
        <dbReference type="ARBA" id="ARBA00022989"/>
    </source>
</evidence>
<dbReference type="GO" id="GO:0005886">
    <property type="term" value="C:plasma membrane"/>
    <property type="evidence" value="ECO:0007669"/>
    <property type="project" value="UniProtKB-SubCell"/>
</dbReference>
<name>A0A9D1Z8A8_9FIRM</name>
<evidence type="ECO:0000256" key="11">
    <source>
        <dbReference type="SAM" id="MobiDB-lite"/>
    </source>
</evidence>
<feature type="active site" evidence="9">
    <location>
        <position position="119"/>
    </location>
</feature>
<comment type="caution">
    <text evidence="9">Lacks conserved residue(s) required for the propagation of feature annotation.</text>
</comment>
<evidence type="ECO:0000256" key="10">
    <source>
        <dbReference type="RuleBase" id="RU004181"/>
    </source>
</evidence>
<feature type="transmembrane region" description="Helical" evidence="9">
    <location>
        <begin position="96"/>
        <end position="117"/>
    </location>
</feature>
<evidence type="ECO:0000313" key="12">
    <source>
        <dbReference type="EMBL" id="HIY78581.1"/>
    </source>
</evidence>
<keyword evidence="4 9" id="KW-0812">Transmembrane</keyword>
<evidence type="ECO:0000256" key="8">
    <source>
        <dbReference type="ARBA" id="ARBA00023136"/>
    </source>
</evidence>
<dbReference type="AlphaFoldDB" id="A0A9D1Z8A8"/>
<dbReference type="GO" id="GO:0006508">
    <property type="term" value="P:proteolysis"/>
    <property type="evidence" value="ECO:0007669"/>
    <property type="project" value="UniProtKB-KW"/>
</dbReference>
<sequence length="207" mass="22648">MVYALIFFALLFVDQISKALAYAFDIENITIIPNILSLEKLRNPATGDLNTGMAYGLGSDQPWALPVFIALTCVALLIFLIALVKISKRKRFLRVSLVLIMVGAAGNLIDRIVLGGVRDFIHVSIGDLSLFNYYCNVADVAITVGAIMFILALLFVDDDALFRFHKKKEEQVTENASAELAAGAKEPDNDLGAEISGVGQEHTDKRE</sequence>
<keyword evidence="8 9" id="KW-0472">Membrane</keyword>
<comment type="pathway">
    <text evidence="9">Protein modification; lipoprotein biosynthesis (signal peptide cleavage).</text>
</comment>
<reference evidence="12" key="2">
    <citation type="submission" date="2021-04" db="EMBL/GenBank/DDBJ databases">
        <authorList>
            <person name="Gilroy R."/>
        </authorList>
    </citation>
    <scope>NUCLEOTIDE SEQUENCE</scope>
    <source>
        <strain evidence="12">CHK199-9574</strain>
    </source>
</reference>
<protein>
    <recommendedName>
        <fullName evidence="9">Lipoprotein signal peptidase</fullName>
        <ecNumber evidence="9">3.4.23.36</ecNumber>
    </recommendedName>
    <alternativeName>
        <fullName evidence="9">Prolipoprotein signal peptidase</fullName>
    </alternativeName>
    <alternativeName>
        <fullName evidence="9">Signal peptidase II</fullName>
        <shortName evidence="9">SPase II</shortName>
    </alternativeName>
</protein>
<keyword evidence="3 9" id="KW-0645">Protease</keyword>
<comment type="function">
    <text evidence="9">This protein specifically catalyzes the removal of signal peptides from prolipoproteins.</text>
</comment>
<accession>A0A9D1Z8A8</accession>
<keyword evidence="5 9" id="KW-0064">Aspartyl protease</keyword>
<evidence type="ECO:0000256" key="1">
    <source>
        <dbReference type="ARBA" id="ARBA00006139"/>
    </source>
</evidence>
<keyword evidence="6 9" id="KW-0378">Hydrolase</keyword>
<dbReference type="HAMAP" id="MF_00161">
    <property type="entry name" value="LspA"/>
    <property type="match status" value="1"/>
</dbReference>
<evidence type="ECO:0000256" key="9">
    <source>
        <dbReference type="HAMAP-Rule" id="MF_00161"/>
    </source>
</evidence>
<comment type="similarity">
    <text evidence="1 9 10">Belongs to the peptidase A8 family.</text>
</comment>
<keyword evidence="7 9" id="KW-1133">Transmembrane helix</keyword>
<evidence type="ECO:0000256" key="3">
    <source>
        <dbReference type="ARBA" id="ARBA00022670"/>
    </source>
</evidence>
<dbReference type="InterPro" id="IPR001872">
    <property type="entry name" value="Peptidase_A8"/>
</dbReference>
<feature type="active site" evidence="9">
    <location>
        <position position="139"/>
    </location>
</feature>
<dbReference type="PRINTS" id="PR00781">
    <property type="entry name" value="LIPOSIGPTASE"/>
</dbReference>
<gene>
    <name evidence="9" type="primary">lspA</name>
    <name evidence="12" type="ORF">H9728_06010</name>
</gene>
<feature type="region of interest" description="Disordered" evidence="11">
    <location>
        <begin position="171"/>
        <end position="207"/>
    </location>
</feature>
<evidence type="ECO:0000256" key="4">
    <source>
        <dbReference type="ARBA" id="ARBA00022692"/>
    </source>
</evidence>
<comment type="caution">
    <text evidence="12">The sequence shown here is derived from an EMBL/GenBank/DDBJ whole genome shotgun (WGS) entry which is preliminary data.</text>
</comment>
<dbReference type="GO" id="GO:0004190">
    <property type="term" value="F:aspartic-type endopeptidase activity"/>
    <property type="evidence" value="ECO:0007669"/>
    <property type="project" value="UniProtKB-UniRule"/>
</dbReference>
<dbReference type="Proteomes" id="UP000824135">
    <property type="component" value="Unassembled WGS sequence"/>
</dbReference>
<keyword evidence="2 9" id="KW-1003">Cell membrane</keyword>
<evidence type="ECO:0000313" key="13">
    <source>
        <dbReference type="Proteomes" id="UP000824135"/>
    </source>
</evidence>
<dbReference type="PANTHER" id="PTHR33695">
    <property type="entry name" value="LIPOPROTEIN SIGNAL PEPTIDASE"/>
    <property type="match status" value="1"/>
</dbReference>
<comment type="catalytic activity">
    <reaction evidence="9">
        <text>Release of signal peptides from bacterial membrane prolipoproteins. Hydrolyzes -Xaa-Yaa-Zaa-|-(S,diacylglyceryl)Cys-, in which Xaa is hydrophobic (preferably Leu), and Yaa (Ala or Ser) and Zaa (Gly or Ala) have small, neutral side chains.</text>
        <dbReference type="EC" id="3.4.23.36"/>
    </reaction>
</comment>
<evidence type="ECO:0000256" key="6">
    <source>
        <dbReference type="ARBA" id="ARBA00022801"/>
    </source>
</evidence>
<proteinExistence type="inferred from homology"/>
<comment type="subcellular location">
    <subcellularLocation>
        <location evidence="9">Cell membrane</location>
        <topology evidence="9">Multi-pass membrane protein</topology>
    </subcellularLocation>
</comment>
<evidence type="ECO:0000256" key="5">
    <source>
        <dbReference type="ARBA" id="ARBA00022750"/>
    </source>
</evidence>
<feature type="transmembrane region" description="Helical" evidence="9">
    <location>
        <begin position="137"/>
        <end position="156"/>
    </location>
</feature>
<feature type="transmembrane region" description="Helical" evidence="9">
    <location>
        <begin position="63"/>
        <end position="84"/>
    </location>
</feature>